<keyword evidence="2" id="KW-1185">Reference proteome</keyword>
<protein>
    <submittedName>
        <fullName evidence="1">Uncharacterized protein</fullName>
    </submittedName>
</protein>
<comment type="caution">
    <text evidence="1">The sequence shown here is derived from an EMBL/GenBank/DDBJ whole genome shotgun (WGS) entry which is preliminary data.</text>
</comment>
<sequence>MLSPHEIATLMLVKDAPGRIDPGRAELHALLDLELVTVERPAAGFPLPNVTPLGDAILRSIARLF</sequence>
<gene>
    <name evidence="1" type="ORF">GNZ13_43775</name>
</gene>
<organism evidence="1 2">
    <name type="scientific">Paraburkholderia elongata</name>
    <dbReference type="NCBI Taxonomy" id="2675747"/>
    <lineage>
        <taxon>Bacteria</taxon>
        <taxon>Pseudomonadati</taxon>
        <taxon>Pseudomonadota</taxon>
        <taxon>Betaproteobacteria</taxon>
        <taxon>Burkholderiales</taxon>
        <taxon>Burkholderiaceae</taxon>
        <taxon>Paraburkholderia</taxon>
    </lineage>
</organism>
<evidence type="ECO:0000313" key="2">
    <source>
        <dbReference type="Proteomes" id="UP000655523"/>
    </source>
</evidence>
<name>A0A972SNG2_9BURK</name>
<reference evidence="1 2" key="1">
    <citation type="submission" date="2019-11" db="EMBL/GenBank/DDBJ databases">
        <title>Metabolism of dissolved organic matter in forest soils.</title>
        <authorList>
            <person name="Cyle K.T."/>
            <person name="Wilhelm R.C."/>
            <person name="Martinez C.E."/>
        </authorList>
    </citation>
    <scope>NUCLEOTIDE SEQUENCE [LARGE SCALE GENOMIC DNA]</scope>
    <source>
        <strain evidence="1 2">5N</strain>
    </source>
</reference>
<dbReference type="AlphaFoldDB" id="A0A972SNG2"/>
<dbReference type="Proteomes" id="UP000655523">
    <property type="component" value="Unassembled WGS sequence"/>
</dbReference>
<accession>A0A972SNG2</accession>
<evidence type="ECO:0000313" key="1">
    <source>
        <dbReference type="EMBL" id="NPT61274.1"/>
    </source>
</evidence>
<dbReference type="EMBL" id="WOEZ01000260">
    <property type="protein sequence ID" value="NPT61274.1"/>
    <property type="molecule type" value="Genomic_DNA"/>
</dbReference>
<proteinExistence type="predicted"/>
<dbReference type="RefSeq" id="WP_172176811.1">
    <property type="nucleotide sequence ID" value="NZ_WOEZ01000260.1"/>
</dbReference>